<dbReference type="Pfam" id="PF01451">
    <property type="entry name" value="LMWPc"/>
    <property type="match status" value="1"/>
</dbReference>
<gene>
    <name evidence="2" type="ORF">COCSUDRAFT_29349</name>
</gene>
<dbReference type="STRING" id="574566.I0YWG8"/>
<dbReference type="PANTHER" id="PTHR47439">
    <property type="entry name" value="LOW MOLECULAR WEIGHT PHOSPHOTYROSINE PROTEIN PHOSPHATASE-RELATED"/>
    <property type="match status" value="1"/>
</dbReference>
<evidence type="ECO:0000313" key="2">
    <source>
        <dbReference type="EMBL" id="EIE22737.1"/>
    </source>
</evidence>
<dbReference type="RefSeq" id="XP_005647281.1">
    <property type="nucleotide sequence ID" value="XM_005647224.1"/>
</dbReference>
<protein>
    <submittedName>
        <fullName evidence="2">Phosphotyrosine protein phosphatases I</fullName>
    </submittedName>
</protein>
<dbReference type="Proteomes" id="UP000007264">
    <property type="component" value="Unassembled WGS sequence"/>
</dbReference>
<dbReference type="OrthoDB" id="3388at2759"/>
<dbReference type="PANTHER" id="PTHR47439:SF1">
    <property type="entry name" value="ACID PHOSPHATASE"/>
    <property type="match status" value="1"/>
</dbReference>
<dbReference type="InterPro" id="IPR023485">
    <property type="entry name" value="Ptyr_pPase"/>
</dbReference>
<proteinExistence type="predicted"/>
<comment type="caution">
    <text evidence="2">The sequence shown here is derived from an EMBL/GenBank/DDBJ whole genome shotgun (WGS) entry which is preliminary data.</text>
</comment>
<dbReference type="EMBL" id="AGSI01000009">
    <property type="protein sequence ID" value="EIE22737.1"/>
    <property type="molecule type" value="Genomic_DNA"/>
</dbReference>
<dbReference type="SUPFAM" id="SSF52788">
    <property type="entry name" value="Phosphotyrosine protein phosphatases I"/>
    <property type="match status" value="1"/>
</dbReference>
<name>I0YWG8_COCSC</name>
<dbReference type="InterPro" id="IPR036196">
    <property type="entry name" value="Ptyr_pPase_sf"/>
</dbReference>
<dbReference type="KEGG" id="csl:COCSUDRAFT_29349"/>
<dbReference type="Gene3D" id="3.40.50.2300">
    <property type="match status" value="1"/>
</dbReference>
<organism evidence="2 3">
    <name type="scientific">Coccomyxa subellipsoidea (strain C-169)</name>
    <name type="common">Green microalga</name>
    <dbReference type="NCBI Taxonomy" id="574566"/>
    <lineage>
        <taxon>Eukaryota</taxon>
        <taxon>Viridiplantae</taxon>
        <taxon>Chlorophyta</taxon>
        <taxon>core chlorophytes</taxon>
        <taxon>Trebouxiophyceae</taxon>
        <taxon>Trebouxiophyceae incertae sedis</taxon>
        <taxon>Coccomyxaceae</taxon>
        <taxon>Coccomyxa</taxon>
        <taxon>Coccomyxa subellipsoidea</taxon>
    </lineage>
</organism>
<dbReference type="CDD" id="cd16343">
    <property type="entry name" value="LMWPTP"/>
    <property type="match status" value="1"/>
</dbReference>
<sequence>MPSTNGASKKCSVLFVCLGNICRSPTAEAVFKKVVEQANEQDQFLIDSCGTGGGNPDWYSWSYHTGDPSDRRMIASASKRNVHLTSRSRPLTPEDLQNFDYILGMDYENIAAIQVAADYWASKGKTVPKDYRSKVQLMCKYLDKDGAFKGITEVPDPYYGGTKGFELVLDLLDDACEGLLTHIRERDVAKVAAS</sequence>
<evidence type="ECO:0000313" key="3">
    <source>
        <dbReference type="Proteomes" id="UP000007264"/>
    </source>
</evidence>
<reference evidence="2 3" key="1">
    <citation type="journal article" date="2012" name="Genome Biol.">
        <title>The genome of the polar eukaryotic microalga coccomyxa subellipsoidea reveals traits of cold adaptation.</title>
        <authorList>
            <person name="Blanc G."/>
            <person name="Agarkova I."/>
            <person name="Grimwood J."/>
            <person name="Kuo A."/>
            <person name="Brueggeman A."/>
            <person name="Dunigan D."/>
            <person name="Gurnon J."/>
            <person name="Ladunga I."/>
            <person name="Lindquist E."/>
            <person name="Lucas S."/>
            <person name="Pangilinan J."/>
            <person name="Proschold T."/>
            <person name="Salamov A."/>
            <person name="Schmutz J."/>
            <person name="Weeks D."/>
            <person name="Yamada T."/>
            <person name="Claverie J.M."/>
            <person name="Grigoriev I."/>
            <person name="Van Etten J."/>
            <person name="Lomsadze A."/>
            <person name="Borodovsky M."/>
        </authorList>
    </citation>
    <scope>NUCLEOTIDE SEQUENCE [LARGE SCALE GENOMIC DNA]</scope>
    <source>
        <strain evidence="2 3">C-169</strain>
    </source>
</reference>
<dbReference type="SMART" id="SM00226">
    <property type="entry name" value="LMWPc"/>
    <property type="match status" value="1"/>
</dbReference>
<evidence type="ECO:0000259" key="1">
    <source>
        <dbReference type="SMART" id="SM00226"/>
    </source>
</evidence>
<dbReference type="InterPro" id="IPR052995">
    <property type="entry name" value="LMW-PTP"/>
</dbReference>
<dbReference type="GeneID" id="17040724"/>
<feature type="domain" description="Phosphotyrosine protein phosphatase I" evidence="1">
    <location>
        <begin position="11"/>
        <end position="182"/>
    </location>
</feature>
<dbReference type="eggNOG" id="KOG3217">
    <property type="taxonomic scope" value="Eukaryota"/>
</dbReference>
<accession>I0YWG8</accession>
<dbReference type="AlphaFoldDB" id="I0YWG8"/>
<keyword evidence="3" id="KW-1185">Reference proteome</keyword>